<gene>
    <name evidence="4" type="ORF">QWI16_11720</name>
</gene>
<evidence type="ECO:0000313" key="5">
    <source>
        <dbReference type="Proteomes" id="UP001168380"/>
    </source>
</evidence>
<dbReference type="EMBL" id="JAULRT010000059">
    <property type="protein sequence ID" value="MDO3382836.1"/>
    <property type="molecule type" value="Genomic_DNA"/>
</dbReference>
<dbReference type="InterPro" id="IPR036183">
    <property type="entry name" value="YajQ-like_sf"/>
</dbReference>
<dbReference type="PANTHER" id="PTHR30476">
    <property type="entry name" value="UPF0234 PROTEIN YAJQ"/>
    <property type="match status" value="1"/>
</dbReference>
<reference evidence="4" key="1">
    <citation type="submission" date="2023-07" db="EMBL/GenBank/DDBJ databases">
        <title>Gilvimarinus algae sp. nov., isolated from the surface of Kelp.</title>
        <authorList>
            <person name="Sun Y.Y."/>
            <person name="Gong Y."/>
            <person name="Du Z.J."/>
        </authorList>
    </citation>
    <scope>NUCLEOTIDE SEQUENCE</scope>
    <source>
        <strain evidence="4">SDUM040014</strain>
    </source>
</reference>
<dbReference type="InterPro" id="IPR007551">
    <property type="entry name" value="YajQ/Smlt4090-like"/>
</dbReference>
<dbReference type="InterPro" id="IPR035571">
    <property type="entry name" value="UPF0234-like_C"/>
</dbReference>
<name>A0ABT8TFY0_9GAMM</name>
<dbReference type="Gene3D" id="3.30.70.990">
    <property type="entry name" value="YajQ-like, domain 2"/>
    <property type="match status" value="1"/>
</dbReference>
<protein>
    <recommendedName>
        <fullName evidence="3">Nucleotide-binding protein QWI16_11720</fullName>
    </recommendedName>
</protein>
<organism evidence="4 5">
    <name type="scientific">Gilvimarinus algae</name>
    <dbReference type="NCBI Taxonomy" id="3058037"/>
    <lineage>
        <taxon>Bacteria</taxon>
        <taxon>Pseudomonadati</taxon>
        <taxon>Pseudomonadota</taxon>
        <taxon>Gammaproteobacteria</taxon>
        <taxon>Cellvibrionales</taxon>
        <taxon>Cellvibrionaceae</taxon>
        <taxon>Gilvimarinus</taxon>
    </lineage>
</organism>
<evidence type="ECO:0000256" key="2">
    <source>
        <dbReference type="ARBA" id="ARBA00093450"/>
    </source>
</evidence>
<dbReference type="RefSeq" id="WP_302713339.1">
    <property type="nucleotide sequence ID" value="NZ_JAULRT010000059.1"/>
</dbReference>
<comment type="caution">
    <text evidence="4">The sequence shown here is derived from an EMBL/GenBank/DDBJ whole genome shotgun (WGS) entry which is preliminary data.</text>
</comment>
<dbReference type="InterPro" id="IPR035570">
    <property type="entry name" value="UPF0234_N"/>
</dbReference>
<dbReference type="CDD" id="cd11740">
    <property type="entry name" value="YajQ_like"/>
    <property type="match status" value="1"/>
</dbReference>
<comment type="function">
    <text evidence="3">Nucleotide-binding protein.</text>
</comment>
<comment type="similarity">
    <text evidence="2 3">Belongs to the YajQ family.</text>
</comment>
<dbReference type="SUPFAM" id="SSF89963">
    <property type="entry name" value="YajQ-like"/>
    <property type="match status" value="2"/>
</dbReference>
<keyword evidence="5" id="KW-1185">Reference proteome</keyword>
<dbReference type="HAMAP" id="MF_00632">
    <property type="entry name" value="UPF0234"/>
    <property type="match status" value="1"/>
</dbReference>
<dbReference type="NCBIfam" id="NF003819">
    <property type="entry name" value="PRK05412.1"/>
    <property type="match status" value="1"/>
</dbReference>
<dbReference type="PANTHER" id="PTHR30476:SF0">
    <property type="entry name" value="UPF0234 PROTEIN YAJQ"/>
    <property type="match status" value="1"/>
</dbReference>
<evidence type="ECO:0000313" key="4">
    <source>
        <dbReference type="EMBL" id="MDO3382836.1"/>
    </source>
</evidence>
<keyword evidence="1 3" id="KW-0547">Nucleotide-binding</keyword>
<proteinExistence type="inferred from homology"/>
<dbReference type="Gene3D" id="3.30.70.860">
    <property type="match status" value="1"/>
</dbReference>
<evidence type="ECO:0000256" key="1">
    <source>
        <dbReference type="ARBA" id="ARBA00022741"/>
    </source>
</evidence>
<sequence>MPSFDVVSEVDKHQLTNAVDQASRVIVNRYDFKGVDASFERKDYLVTMTAEAEFQLQQMLDILQSAVHKNQIDIACLDVKPCRMSGKHMTQEVVVQTGIETELAKKLVKMIKDEKFKVQAQIQGDQLRVTGKKRDDLQAVIAFLKSADVGLPLQFSNFRD</sequence>
<dbReference type="Proteomes" id="UP001168380">
    <property type="component" value="Unassembled WGS sequence"/>
</dbReference>
<evidence type="ECO:0000256" key="3">
    <source>
        <dbReference type="HAMAP-Rule" id="MF_00632"/>
    </source>
</evidence>
<dbReference type="Pfam" id="PF04461">
    <property type="entry name" value="YajQ"/>
    <property type="match status" value="1"/>
</dbReference>
<accession>A0ABT8TFY0</accession>